<dbReference type="GO" id="GO:0005783">
    <property type="term" value="C:endoplasmic reticulum"/>
    <property type="evidence" value="ECO:0007669"/>
    <property type="project" value="TreeGrafter"/>
</dbReference>
<dbReference type="SUPFAM" id="SSF48371">
    <property type="entry name" value="ARM repeat"/>
    <property type="match status" value="1"/>
</dbReference>
<comment type="caution">
    <text evidence="4">The sequence shown here is derived from an EMBL/GenBank/DDBJ whole genome shotgun (WGS) entry which is preliminary data.</text>
</comment>
<proteinExistence type="inferred from homology"/>
<protein>
    <submittedName>
        <fullName evidence="4">Hsp70 nucleotide exchange factor fes1</fullName>
    </submittedName>
</protein>
<dbReference type="GO" id="GO:0000774">
    <property type="term" value="F:adenyl-nucleotide exchange factor activity"/>
    <property type="evidence" value="ECO:0007669"/>
    <property type="project" value="TreeGrafter"/>
</dbReference>
<dbReference type="InterPro" id="IPR011989">
    <property type="entry name" value="ARM-like"/>
</dbReference>
<dbReference type="EMBL" id="JADGJH010000057">
    <property type="protein sequence ID" value="KAJ3140119.1"/>
    <property type="molecule type" value="Genomic_DNA"/>
</dbReference>
<sequence>MSAVDETTGKFASRPVTSSDLLQWAIINKSTEKEDAPIRTEELAPREPIDPKWVDVILGKSDSVRMKECMDELLDDSKDLDIKLQAFDELEMLVESIDNANDLRNLGLWTPLFNILKTNQESEMRSYAAWVLGTAVQNNPTAQSDFLTMNGLPVVLDALKNDQDSEVRAKCVTCLSGLVRHNLKAYELLATESNTASEKSQLGLDAVVAILKSTNGNWVKAQKRAVFFLSGLISGSSGESQEIVEKAANDAIREDWAGVTIALLERGERIDIDLLEKSFSLLNSLAVIPSAVSVESKKKLKTLVPKLLSKYGTSSSNDNQELDEAIVNTIKDLFL</sequence>
<dbReference type="Pfam" id="PF02985">
    <property type="entry name" value="HEAT"/>
    <property type="match status" value="1"/>
</dbReference>
<dbReference type="AlphaFoldDB" id="A0AAD5T9T4"/>
<dbReference type="InterPro" id="IPR016024">
    <property type="entry name" value="ARM-type_fold"/>
</dbReference>
<dbReference type="Proteomes" id="UP001211907">
    <property type="component" value="Unassembled WGS sequence"/>
</dbReference>
<dbReference type="Pfam" id="PF08609">
    <property type="entry name" value="Fes1"/>
    <property type="match status" value="1"/>
</dbReference>
<dbReference type="InterPro" id="IPR000357">
    <property type="entry name" value="HEAT"/>
</dbReference>
<reference evidence="4" key="1">
    <citation type="submission" date="2020-05" db="EMBL/GenBank/DDBJ databases">
        <title>Phylogenomic resolution of chytrid fungi.</title>
        <authorList>
            <person name="Stajich J.E."/>
            <person name="Amses K."/>
            <person name="Simmons R."/>
            <person name="Seto K."/>
            <person name="Myers J."/>
            <person name="Bonds A."/>
            <person name="Quandt C.A."/>
            <person name="Barry K."/>
            <person name="Liu P."/>
            <person name="Grigoriev I."/>
            <person name="Longcore J.E."/>
            <person name="James T.Y."/>
        </authorList>
    </citation>
    <scope>NUCLEOTIDE SEQUENCE</scope>
    <source>
        <strain evidence="4">JEL0513</strain>
    </source>
</reference>
<organism evidence="4 5">
    <name type="scientific">Physocladia obscura</name>
    <dbReference type="NCBI Taxonomy" id="109957"/>
    <lineage>
        <taxon>Eukaryota</taxon>
        <taxon>Fungi</taxon>
        <taxon>Fungi incertae sedis</taxon>
        <taxon>Chytridiomycota</taxon>
        <taxon>Chytridiomycota incertae sedis</taxon>
        <taxon>Chytridiomycetes</taxon>
        <taxon>Chytridiales</taxon>
        <taxon>Chytriomycetaceae</taxon>
        <taxon>Physocladia</taxon>
    </lineage>
</organism>
<dbReference type="InterPro" id="IPR013918">
    <property type="entry name" value="Nucleotide_exch_fac_Fes1"/>
</dbReference>
<evidence type="ECO:0000256" key="2">
    <source>
        <dbReference type="ARBA" id="ARBA00022737"/>
    </source>
</evidence>
<comment type="similarity">
    <text evidence="1">Belongs to the FES1 family.</text>
</comment>
<dbReference type="InterPro" id="IPR050693">
    <property type="entry name" value="Hsp70_NEF-Inhibitors"/>
</dbReference>
<accession>A0AAD5T9T4</accession>
<evidence type="ECO:0000256" key="1">
    <source>
        <dbReference type="ARBA" id="ARBA00011045"/>
    </source>
</evidence>
<dbReference type="PANTHER" id="PTHR19316:SF18">
    <property type="entry name" value="HSP70-BINDING PROTEIN 1"/>
    <property type="match status" value="1"/>
</dbReference>
<keyword evidence="5" id="KW-1185">Reference proteome</keyword>
<gene>
    <name evidence="4" type="primary">FES1</name>
    <name evidence="4" type="ORF">HK100_010377</name>
</gene>
<dbReference type="PANTHER" id="PTHR19316">
    <property type="entry name" value="PROTEIN FOLDING REGULATOR"/>
    <property type="match status" value="1"/>
</dbReference>
<feature type="domain" description="Nucleotide exchange factor Fes1" evidence="3">
    <location>
        <begin position="20"/>
        <end position="103"/>
    </location>
</feature>
<evidence type="ECO:0000313" key="4">
    <source>
        <dbReference type="EMBL" id="KAJ3140119.1"/>
    </source>
</evidence>
<evidence type="ECO:0000259" key="3">
    <source>
        <dbReference type="Pfam" id="PF08609"/>
    </source>
</evidence>
<name>A0AAD5T9T4_9FUNG</name>
<keyword evidence="2" id="KW-0677">Repeat</keyword>
<dbReference type="Gene3D" id="1.25.10.10">
    <property type="entry name" value="Leucine-rich Repeat Variant"/>
    <property type="match status" value="1"/>
</dbReference>
<evidence type="ECO:0000313" key="5">
    <source>
        <dbReference type="Proteomes" id="UP001211907"/>
    </source>
</evidence>